<dbReference type="Proteomes" id="UP000789901">
    <property type="component" value="Unassembled WGS sequence"/>
</dbReference>
<proteinExistence type="predicted"/>
<accession>A0ABN7UDD8</accession>
<evidence type="ECO:0000313" key="2">
    <source>
        <dbReference type="Proteomes" id="UP000789901"/>
    </source>
</evidence>
<protein>
    <submittedName>
        <fullName evidence="1">12025_t:CDS:1</fullName>
    </submittedName>
</protein>
<comment type="caution">
    <text evidence="1">The sequence shown here is derived from an EMBL/GenBank/DDBJ whole genome shotgun (WGS) entry which is preliminary data.</text>
</comment>
<evidence type="ECO:0000313" key="1">
    <source>
        <dbReference type="EMBL" id="CAG8551934.1"/>
    </source>
</evidence>
<name>A0ABN7UDD8_GIGMA</name>
<keyword evidence="2" id="KW-1185">Reference proteome</keyword>
<gene>
    <name evidence="1" type="ORF">GMARGA_LOCUS4600</name>
</gene>
<feature type="non-terminal residue" evidence="1">
    <location>
        <position position="1"/>
    </location>
</feature>
<reference evidence="1 2" key="1">
    <citation type="submission" date="2021-06" db="EMBL/GenBank/DDBJ databases">
        <authorList>
            <person name="Kallberg Y."/>
            <person name="Tangrot J."/>
            <person name="Rosling A."/>
        </authorList>
    </citation>
    <scope>NUCLEOTIDE SEQUENCE [LARGE SCALE GENOMIC DNA]</scope>
    <source>
        <strain evidence="1 2">120-4 pot B 10/14</strain>
    </source>
</reference>
<organism evidence="1 2">
    <name type="scientific">Gigaspora margarita</name>
    <dbReference type="NCBI Taxonomy" id="4874"/>
    <lineage>
        <taxon>Eukaryota</taxon>
        <taxon>Fungi</taxon>
        <taxon>Fungi incertae sedis</taxon>
        <taxon>Mucoromycota</taxon>
        <taxon>Glomeromycotina</taxon>
        <taxon>Glomeromycetes</taxon>
        <taxon>Diversisporales</taxon>
        <taxon>Gigasporaceae</taxon>
        <taxon>Gigaspora</taxon>
    </lineage>
</organism>
<sequence length="106" mass="12379">NSDDANTNKTTLNVNDTFKDWDEVNILVTSKNLQFPQAILNKIKYYTTNGHLNARQQYDLLLKDFPQHNIKKKNLYNCDSDPKYFIATQLKESSNELTGLFWMTSQ</sequence>
<dbReference type="EMBL" id="CAJVQB010001821">
    <property type="protein sequence ID" value="CAG8551934.1"/>
    <property type="molecule type" value="Genomic_DNA"/>
</dbReference>